<name>A0ABD1WJ52_9LAMI</name>
<feature type="compositionally biased region" description="Polar residues" evidence="2">
    <location>
        <begin position="243"/>
        <end position="281"/>
    </location>
</feature>
<feature type="compositionally biased region" description="Basic and acidic residues" evidence="2">
    <location>
        <begin position="69"/>
        <end position="82"/>
    </location>
</feature>
<dbReference type="GO" id="GO:0005874">
    <property type="term" value="C:microtubule"/>
    <property type="evidence" value="ECO:0007669"/>
    <property type="project" value="UniProtKB-KW"/>
</dbReference>
<dbReference type="Proteomes" id="UP001604277">
    <property type="component" value="Unassembled WGS sequence"/>
</dbReference>
<feature type="region of interest" description="Disordered" evidence="2">
    <location>
        <begin position="1369"/>
        <end position="1392"/>
    </location>
</feature>
<feature type="compositionally biased region" description="Basic and acidic residues" evidence="2">
    <location>
        <begin position="1369"/>
        <end position="1378"/>
    </location>
</feature>
<feature type="domain" description="NPK1-activating kinesin-like protein C-terminal" evidence="3">
    <location>
        <begin position="94"/>
        <end position="166"/>
    </location>
</feature>
<feature type="compositionally biased region" description="Low complexity" evidence="2">
    <location>
        <begin position="206"/>
        <end position="218"/>
    </location>
</feature>
<evidence type="ECO:0000313" key="5">
    <source>
        <dbReference type="Proteomes" id="UP001604277"/>
    </source>
</evidence>
<feature type="region of interest" description="Disordered" evidence="2">
    <location>
        <begin position="942"/>
        <end position="1031"/>
    </location>
</feature>
<feature type="compositionally biased region" description="Basic and acidic residues" evidence="2">
    <location>
        <begin position="991"/>
        <end position="1000"/>
    </location>
</feature>
<dbReference type="EMBL" id="JBFOLJ010000003">
    <property type="protein sequence ID" value="KAL2549637.1"/>
    <property type="molecule type" value="Genomic_DNA"/>
</dbReference>
<dbReference type="InterPro" id="IPR021881">
    <property type="entry name" value="NACK_C"/>
</dbReference>
<dbReference type="PANTHER" id="PTHR34536">
    <property type="entry name" value="DENTIN SIALOPHOSPHOPROTEIN-LIKE PROTEIN"/>
    <property type="match status" value="1"/>
</dbReference>
<feature type="compositionally biased region" description="Polar residues" evidence="2">
    <location>
        <begin position="221"/>
        <end position="235"/>
    </location>
</feature>
<evidence type="ECO:0000313" key="4">
    <source>
        <dbReference type="EMBL" id="KAL2549637.1"/>
    </source>
</evidence>
<proteinExistence type="predicted"/>
<keyword evidence="1" id="KW-0493">Microtubule</keyword>
<feature type="compositionally biased region" description="Low complexity" evidence="2">
    <location>
        <begin position="1293"/>
        <end position="1307"/>
    </location>
</feature>
<comment type="caution">
    <text evidence="4">The sequence shown here is derived from an EMBL/GenBank/DDBJ whole genome shotgun (WGS) entry which is preliminary data.</text>
</comment>
<sequence length="1559" mass="173223">MPKFLFTFKPIYTLNPQLTYIKSSTISNFHIYDLEAEKTSKEPEKTTDDGSKTDQDIHKSASDWSTEFEPEKTTDDGSKTDQDIQKFASDWSTEFERQKREIIELWNACCTPLVHRTYFLLLFKGDPSDAVYMEVELRRLSFLKNTLSSGQPGVLSQQQQSCNISAAIPIKKRKFPMIRSPSPPPDEQPFATEDNDSKIRQESKSSSKGPSLGSSGKSDMSKNSVLTANDTSPSGKSDMGKNSILTAIDTGSSGKSDMSKNSVLTANDTSPSGKSGMSKNSILTATDMVSSGKSDMSKNSVFLVKKEKATDTYVHVGETNLDISKPQEAKHGDCLSSTDGVMNKVNFLLNEKSTGSGVPGNNMGANVVNVKKEIDSPPVEGDCKPNLSTGSGNVELLLGPKEPLVPALEPQNSETNNQKSDKLDSSLLNLSLYKDTLDTSELSDGVLNNVSSHVCANRSNWDLNTPMDAWKLSLNNNAFLHNTIGIGEFNNNSSGHDMEHSSSAAGTTSFSLNKGKHILHEHGSSFPNSSVQPMHEYKPGDSLCLSLGIPYPGLNSSGDHSSLSAKVDSVSVGSNSNLKKVQLSMMNMNTASCRAVKLEPVDENSKRDCTTGTSSTLELSKFSLMKRELMERCSSETEVLSSRSSQKLVDPRPIKSELFQVCNKEICKPSDTIVPQSVEKVMQHQESCASSSVLSMPLTPQNSCPSWLPTFSESTTSEDLSNQSEHSFHTKNLCNRKDISDEPIDTLVSKLVSQKGKQISVHCNKVENLNTEDPERCKLNRIDEHPIELCGNSEVAARDEEKTNIPTVMLEADSFGSDGNCAFANHRGIEKRQRDKEDDDFEDGEVREPLMHPTVEDPNFDGKKVNVKLVECDTRDIEYFGFSCDKNCNVSDFDGRTTVLENHDETSSDQIKGCVMGFSEPDDEDGALQKSLADEVTEVGLDEKSSNILSPEKPLDFSGKKHVEVGDDNEVPGEGATNGSHGMGATLGVKATDERIKENSPGKNDSTLPKAEASVNNNNNNAANSSNNASNKSRIINLPRASFAASPSKTVSIAGRLSSRSGKERYSDLEGDIQLRGNRDEIYTDGPKIFVKDRIPHQSLRNSRPSFIARRGRLSGRFDRLGNDWDSNHDEFASESYNVKADYQVSRHKHSSSIADIELEYNGYGITPDNSALNSGRRKALNDELPSLRHPSTRRLSPGVRDGPAMRGIPMLRRLPRNVSPSRCTDEDGSDMVGFRHNEKYMRELSDDVIDPVFTRPQTMYSELDDQLIRGNRNFSTLQRNDYSRVRSKSPIGSRTRSPGPWSSPWRRSPDGHLQLPQHRSPTMYRMGRMRSPGRACFPDEIVGRRRESPTFMAQPPNDIRDVDTGREHIHHRSDNSNRRSPTGRVFPRNTRRVDVLDSRERADGDDYMSGPVHSNRFHDVIGDERRKFGGRRGMARSFRPAYNGDNDNFRFRHVNDGPRFRSDGDVDFIERSTMREREFDGRIKHPPLFVSGRMRNIEEQQDGNHRPSGQVWHDQDFNDVSRQLMPDAELRNELPSTPTQTTVNSCAIYGVKLLRMLK</sequence>
<dbReference type="Pfam" id="PF11995">
    <property type="entry name" value="DUF3490"/>
    <property type="match status" value="1"/>
</dbReference>
<feature type="compositionally biased region" description="Low complexity" evidence="2">
    <location>
        <begin position="1013"/>
        <end position="1031"/>
    </location>
</feature>
<gene>
    <name evidence="4" type="ORF">Fot_11167</name>
</gene>
<accession>A0ABD1WJ52</accession>
<feature type="compositionally biased region" description="Basic and acidic residues" evidence="2">
    <location>
        <begin position="953"/>
        <end position="965"/>
    </location>
</feature>
<reference evidence="5" key="1">
    <citation type="submission" date="2024-07" db="EMBL/GenBank/DDBJ databases">
        <title>Two chromosome-level genome assemblies of Korean endemic species Abeliophyllum distichum and Forsythia ovata (Oleaceae).</title>
        <authorList>
            <person name="Jang H."/>
        </authorList>
    </citation>
    <scope>NUCLEOTIDE SEQUENCE [LARGE SCALE GENOMIC DNA]</scope>
</reference>
<feature type="compositionally biased region" description="Basic and acidic residues" evidence="2">
    <location>
        <begin position="39"/>
        <end position="61"/>
    </location>
</feature>
<evidence type="ECO:0000256" key="2">
    <source>
        <dbReference type="SAM" id="MobiDB-lite"/>
    </source>
</evidence>
<keyword evidence="5" id="KW-1185">Reference proteome</keyword>
<evidence type="ECO:0000256" key="1">
    <source>
        <dbReference type="ARBA" id="ARBA00022701"/>
    </source>
</evidence>
<feature type="compositionally biased region" description="Basic and acidic residues" evidence="2">
    <location>
        <begin position="195"/>
        <end position="205"/>
    </location>
</feature>
<evidence type="ECO:0000259" key="3">
    <source>
        <dbReference type="Pfam" id="PF11995"/>
    </source>
</evidence>
<feature type="region of interest" description="Disordered" evidence="2">
    <location>
        <begin position="1280"/>
        <end position="1337"/>
    </location>
</feature>
<dbReference type="PANTHER" id="PTHR34536:SF4">
    <property type="entry name" value="BTZ DOMAIN-CONTAINING PROTEIN"/>
    <property type="match status" value="1"/>
</dbReference>
<feature type="region of interest" description="Disordered" evidence="2">
    <location>
        <begin position="1188"/>
        <end position="1207"/>
    </location>
</feature>
<feature type="region of interest" description="Disordered" evidence="2">
    <location>
        <begin position="173"/>
        <end position="281"/>
    </location>
</feature>
<protein>
    <recommendedName>
        <fullName evidence="3">NPK1-activating kinesin-like protein C-terminal domain-containing protein</fullName>
    </recommendedName>
</protein>
<organism evidence="4 5">
    <name type="scientific">Forsythia ovata</name>
    <dbReference type="NCBI Taxonomy" id="205694"/>
    <lineage>
        <taxon>Eukaryota</taxon>
        <taxon>Viridiplantae</taxon>
        <taxon>Streptophyta</taxon>
        <taxon>Embryophyta</taxon>
        <taxon>Tracheophyta</taxon>
        <taxon>Spermatophyta</taxon>
        <taxon>Magnoliopsida</taxon>
        <taxon>eudicotyledons</taxon>
        <taxon>Gunneridae</taxon>
        <taxon>Pentapetalae</taxon>
        <taxon>asterids</taxon>
        <taxon>lamiids</taxon>
        <taxon>Lamiales</taxon>
        <taxon>Oleaceae</taxon>
        <taxon>Forsythieae</taxon>
        <taxon>Forsythia</taxon>
    </lineage>
</organism>
<feature type="region of interest" description="Disordered" evidence="2">
    <location>
        <begin position="39"/>
        <end position="82"/>
    </location>
</feature>